<feature type="transmembrane region" description="Helical" evidence="6">
    <location>
        <begin position="222"/>
        <end position="242"/>
    </location>
</feature>
<feature type="transmembrane region" description="Helical" evidence="6">
    <location>
        <begin position="254"/>
        <end position="275"/>
    </location>
</feature>
<feature type="transmembrane region" description="Helical" evidence="6">
    <location>
        <begin position="189"/>
        <end position="210"/>
    </location>
</feature>
<dbReference type="RefSeq" id="WP_157563299.1">
    <property type="nucleotide sequence ID" value="NZ_WPIK01000001.1"/>
</dbReference>
<evidence type="ECO:0000313" key="8">
    <source>
        <dbReference type="Proteomes" id="UP000462014"/>
    </source>
</evidence>
<dbReference type="PANTHER" id="PTHR30213">
    <property type="entry name" value="INNER MEMBRANE PROTEIN YHJD"/>
    <property type="match status" value="1"/>
</dbReference>
<keyword evidence="3 6" id="KW-0812">Transmembrane</keyword>
<organism evidence="7 8">
    <name type="scientific">Mucilaginibacter arboris</name>
    <dbReference type="NCBI Taxonomy" id="2682090"/>
    <lineage>
        <taxon>Bacteria</taxon>
        <taxon>Pseudomonadati</taxon>
        <taxon>Bacteroidota</taxon>
        <taxon>Sphingobacteriia</taxon>
        <taxon>Sphingobacteriales</taxon>
        <taxon>Sphingobacteriaceae</taxon>
        <taxon>Mucilaginibacter</taxon>
    </lineage>
</organism>
<name>A0A7K1SS86_9SPHI</name>
<comment type="subcellular location">
    <subcellularLocation>
        <location evidence="1">Cell membrane</location>
        <topology evidence="1">Multi-pass membrane protein</topology>
    </subcellularLocation>
</comment>
<accession>A0A7K1SS86</accession>
<feature type="transmembrane region" description="Helical" evidence="6">
    <location>
        <begin position="145"/>
        <end position="169"/>
    </location>
</feature>
<proteinExistence type="predicted"/>
<comment type="caution">
    <text evidence="7">The sequence shown here is derived from an EMBL/GenBank/DDBJ whole genome shotgun (WGS) entry which is preliminary data.</text>
</comment>
<feature type="transmembrane region" description="Helical" evidence="6">
    <location>
        <begin position="99"/>
        <end position="117"/>
    </location>
</feature>
<protein>
    <submittedName>
        <fullName evidence="7">YihY family inner membrane protein</fullName>
    </submittedName>
</protein>
<dbReference type="AlphaFoldDB" id="A0A7K1SS86"/>
<dbReference type="PIRSF" id="PIRSF035875">
    <property type="entry name" value="RNase_BN"/>
    <property type="match status" value="1"/>
</dbReference>
<evidence type="ECO:0000256" key="1">
    <source>
        <dbReference type="ARBA" id="ARBA00004651"/>
    </source>
</evidence>
<dbReference type="EMBL" id="WPIK01000001">
    <property type="protein sequence ID" value="MVN20173.1"/>
    <property type="molecule type" value="Genomic_DNA"/>
</dbReference>
<keyword evidence="8" id="KW-1185">Reference proteome</keyword>
<dbReference type="InterPro" id="IPR017039">
    <property type="entry name" value="Virul_fac_BrkB"/>
</dbReference>
<dbReference type="NCBIfam" id="TIGR00765">
    <property type="entry name" value="yihY_not_rbn"/>
    <property type="match status" value="1"/>
</dbReference>
<sequence>MKKYFALKYFKRTGKILIATFNGFTNDKGLKLSASLAYYTVFALAPLLMLVISLISTFLGPDAVQNNIYPQIKSYVGSSAASQIQEMIKSVSLSGKTGIAIFTSVITLIIGATSIFLEIQDSINMIWCVRAKPKKGWVKMLTNRLISFSMIISLGFLLLVSLIVNALVLALSTHITRYFPEITIQLFNLINIGITYIVIAVLFGIIFKFLPDVKIAWRDVRTGAFFTSLLFMLGKYLIGVYIQTTGTGSTYGAAGSLIVILVWIYYTSAILYFGAEFTRVYAEAYGDKIEPAEYAVHVEQKEIERDVKVLPPQHHLEE</sequence>
<evidence type="ECO:0000256" key="3">
    <source>
        <dbReference type="ARBA" id="ARBA00022692"/>
    </source>
</evidence>
<feature type="transmembrane region" description="Helical" evidence="6">
    <location>
        <begin position="36"/>
        <end position="59"/>
    </location>
</feature>
<keyword evidence="2" id="KW-1003">Cell membrane</keyword>
<dbReference type="Proteomes" id="UP000462014">
    <property type="component" value="Unassembled WGS sequence"/>
</dbReference>
<evidence type="ECO:0000256" key="2">
    <source>
        <dbReference type="ARBA" id="ARBA00022475"/>
    </source>
</evidence>
<evidence type="ECO:0000256" key="5">
    <source>
        <dbReference type="ARBA" id="ARBA00023136"/>
    </source>
</evidence>
<dbReference type="GO" id="GO:0005886">
    <property type="term" value="C:plasma membrane"/>
    <property type="evidence" value="ECO:0007669"/>
    <property type="project" value="UniProtKB-SubCell"/>
</dbReference>
<evidence type="ECO:0000313" key="7">
    <source>
        <dbReference type="EMBL" id="MVN20173.1"/>
    </source>
</evidence>
<keyword evidence="4 6" id="KW-1133">Transmembrane helix</keyword>
<reference evidence="7 8" key="1">
    <citation type="submission" date="2019-12" db="EMBL/GenBank/DDBJ databases">
        <title>Mucilaginibacter sp. HMF7410 genome sequencing and assembly.</title>
        <authorList>
            <person name="Kang H."/>
            <person name="Cha I."/>
            <person name="Kim H."/>
            <person name="Joh K."/>
        </authorList>
    </citation>
    <scope>NUCLEOTIDE SEQUENCE [LARGE SCALE GENOMIC DNA]</scope>
    <source>
        <strain evidence="7 8">HMF7410</strain>
    </source>
</reference>
<keyword evidence="5 6" id="KW-0472">Membrane</keyword>
<evidence type="ECO:0000256" key="6">
    <source>
        <dbReference type="SAM" id="Phobius"/>
    </source>
</evidence>
<dbReference type="PANTHER" id="PTHR30213:SF1">
    <property type="entry name" value="INNER MEMBRANE PROTEIN YHJD"/>
    <property type="match status" value="1"/>
</dbReference>
<evidence type="ECO:0000256" key="4">
    <source>
        <dbReference type="ARBA" id="ARBA00022989"/>
    </source>
</evidence>
<gene>
    <name evidence="7" type="ORF">GO621_01315</name>
</gene>
<dbReference type="Pfam" id="PF03631">
    <property type="entry name" value="Virul_fac_BrkB"/>
    <property type="match status" value="1"/>
</dbReference>